<keyword evidence="2" id="KW-1185">Reference proteome</keyword>
<reference evidence="2" key="1">
    <citation type="journal article" date="2019" name="Int. J. Syst. Evol. Microbiol.">
        <title>The Global Catalogue of Microorganisms (GCM) 10K type strain sequencing project: providing services to taxonomists for standard genome sequencing and annotation.</title>
        <authorList>
            <consortium name="The Broad Institute Genomics Platform"/>
            <consortium name="The Broad Institute Genome Sequencing Center for Infectious Disease"/>
            <person name="Wu L."/>
            <person name="Ma J."/>
        </authorList>
    </citation>
    <scope>NUCLEOTIDE SEQUENCE [LARGE SCALE GENOMIC DNA]</scope>
    <source>
        <strain evidence="2">CCM 8391</strain>
    </source>
</reference>
<organism evidence="1 2">
    <name type="scientific">Pseudonocardia hispaniensis</name>
    <dbReference type="NCBI Taxonomy" id="904933"/>
    <lineage>
        <taxon>Bacteria</taxon>
        <taxon>Bacillati</taxon>
        <taxon>Actinomycetota</taxon>
        <taxon>Actinomycetes</taxon>
        <taxon>Pseudonocardiales</taxon>
        <taxon>Pseudonocardiaceae</taxon>
        <taxon>Pseudonocardia</taxon>
    </lineage>
</organism>
<dbReference type="EMBL" id="JBHSQW010000044">
    <property type="protein sequence ID" value="MFC5997093.1"/>
    <property type="molecule type" value="Genomic_DNA"/>
</dbReference>
<dbReference type="RefSeq" id="WP_379588016.1">
    <property type="nucleotide sequence ID" value="NZ_JBHSQW010000044.1"/>
</dbReference>
<evidence type="ECO:0008006" key="3">
    <source>
        <dbReference type="Google" id="ProtNLM"/>
    </source>
</evidence>
<proteinExistence type="predicted"/>
<name>A0ABW1J880_9PSEU</name>
<evidence type="ECO:0000313" key="2">
    <source>
        <dbReference type="Proteomes" id="UP001596302"/>
    </source>
</evidence>
<gene>
    <name evidence="1" type="ORF">ACFQE5_23045</name>
</gene>
<comment type="caution">
    <text evidence="1">The sequence shown here is derived from an EMBL/GenBank/DDBJ whole genome shotgun (WGS) entry which is preliminary data.</text>
</comment>
<sequence>MADTNPEVMNALVRLMANLDEPSALTDDELVRAVIEAREAKKKAEGTAAAELRRRGWTWPQIGKAIGVDQSTAHGWAQPYLRAGEGEP</sequence>
<accession>A0ABW1J880</accession>
<evidence type="ECO:0000313" key="1">
    <source>
        <dbReference type="EMBL" id="MFC5997093.1"/>
    </source>
</evidence>
<dbReference type="Proteomes" id="UP001596302">
    <property type="component" value="Unassembled WGS sequence"/>
</dbReference>
<protein>
    <recommendedName>
        <fullName evidence="3">Homeodomain-like domain-containing protein</fullName>
    </recommendedName>
</protein>